<accession>H9D1E8</accession>
<keyword evidence="3" id="KW-1185">Reference proteome</keyword>
<feature type="coiled-coil region" evidence="1">
    <location>
        <begin position="6"/>
        <end position="40"/>
    </location>
</feature>
<sequence length="69" mass="8001">MSKSIKQDIEEQIKACKRELNQLSKSRRKAIKHLKELEESKSCDHEFGEAETFCEGLVLVCIKCGYVRK</sequence>
<dbReference type="EMBL" id="JQ446452">
    <property type="protein sequence ID" value="AFE86190.1"/>
    <property type="molecule type" value="Genomic_DNA"/>
</dbReference>
<dbReference type="KEGG" id="vg:14016709"/>
<keyword evidence="1" id="KW-0175">Coiled coil</keyword>
<proteinExistence type="predicted"/>
<reference evidence="2 3" key="1">
    <citation type="journal article" date="2012" name="J. Virol.">
        <title>Sequence and structural characterization of great salt lake bacteriophage CW02, a member of the T7-like supergroup.</title>
        <authorList>
            <person name="Shen P.S."/>
            <person name="Domek M.J."/>
            <person name="Sanz-Garcia E."/>
            <person name="Makaju A."/>
            <person name="Taylor R.M."/>
            <person name="Hoggan R."/>
            <person name="Culumber M.D."/>
            <person name="Oberg C.J."/>
            <person name="Breakwell D.P."/>
            <person name="Prince J.T."/>
            <person name="Belnap D.M."/>
        </authorList>
    </citation>
    <scope>NUCLEOTIDE SEQUENCE [LARGE SCALE GENOMIC DNA]</scope>
</reference>
<dbReference type="GeneID" id="14016709"/>
<evidence type="ECO:0000313" key="2">
    <source>
        <dbReference type="EMBL" id="AFE86190.1"/>
    </source>
</evidence>
<evidence type="ECO:0000313" key="3">
    <source>
        <dbReference type="Proteomes" id="UP000004791"/>
    </source>
</evidence>
<organism evidence="2 3">
    <name type="scientific">Salinivibrio phage CW02</name>
    <dbReference type="NCBI Taxonomy" id="1161935"/>
    <lineage>
        <taxon>Viruses</taxon>
        <taxon>Duplodnaviria</taxon>
        <taxon>Heunggongvirae</taxon>
        <taxon>Uroviricota</taxon>
        <taxon>Caudoviricetes</taxon>
        <taxon>Zobellviridae</taxon>
        <taxon>Salinovirus</taxon>
        <taxon>Salinovirus utanense</taxon>
    </lineage>
</organism>
<name>H9D1E8_9CAUD</name>
<dbReference type="Proteomes" id="UP000004791">
    <property type="component" value="Segment"/>
</dbReference>
<protein>
    <submittedName>
        <fullName evidence="2">Uncharacterized protein</fullName>
    </submittedName>
</protein>
<dbReference type="RefSeq" id="YP_007010535.1">
    <property type="nucleotide sequence ID" value="NC_019540.1"/>
</dbReference>
<evidence type="ECO:0000256" key="1">
    <source>
        <dbReference type="SAM" id="Coils"/>
    </source>
</evidence>